<dbReference type="AlphaFoldDB" id="D1AW21"/>
<feature type="active site" evidence="7">
    <location>
        <position position="333"/>
    </location>
</feature>
<evidence type="ECO:0000256" key="3">
    <source>
        <dbReference type="ARBA" id="ARBA00009528"/>
    </source>
</evidence>
<feature type="binding site" evidence="7">
    <location>
        <position position="252"/>
    </location>
    <ligand>
        <name>Mn(2+)</name>
        <dbReference type="ChEBI" id="CHEBI:29035"/>
        <label>2</label>
    </ligand>
</feature>
<dbReference type="PROSITE" id="PS00631">
    <property type="entry name" value="CYTOSOL_AP"/>
    <property type="match status" value="1"/>
</dbReference>
<dbReference type="RefSeq" id="WP_012859477.1">
    <property type="nucleotide sequence ID" value="NC_013515.1"/>
</dbReference>
<dbReference type="NCBIfam" id="NF002083">
    <property type="entry name" value="PRK00913.3-5"/>
    <property type="match status" value="1"/>
</dbReference>
<dbReference type="Pfam" id="PF02789">
    <property type="entry name" value="Peptidase_M17_N"/>
    <property type="match status" value="1"/>
</dbReference>
<dbReference type="InterPro" id="IPR000819">
    <property type="entry name" value="Peptidase_M17_C"/>
</dbReference>
<dbReference type="eggNOG" id="COG0260">
    <property type="taxonomic scope" value="Bacteria"/>
</dbReference>
<evidence type="ECO:0000256" key="5">
    <source>
        <dbReference type="ARBA" id="ARBA00022670"/>
    </source>
</evidence>
<feature type="binding site" evidence="7">
    <location>
        <position position="247"/>
    </location>
    <ligand>
        <name>Mn(2+)</name>
        <dbReference type="ChEBI" id="CHEBI:29035"/>
        <label>2</label>
    </ligand>
</feature>
<comment type="catalytic activity">
    <reaction evidence="2 7">
        <text>Release of an N-terminal amino acid, preferentially leucine, but not glutamic or aspartic acids.</text>
        <dbReference type="EC" id="3.4.11.10"/>
    </reaction>
</comment>
<dbReference type="GO" id="GO:0030145">
    <property type="term" value="F:manganese ion binding"/>
    <property type="evidence" value="ECO:0007669"/>
    <property type="project" value="UniProtKB-UniRule"/>
</dbReference>
<keyword evidence="5 7" id="KW-0645">Protease</keyword>
<dbReference type="InterPro" id="IPR008283">
    <property type="entry name" value="Peptidase_M17_N"/>
</dbReference>
<evidence type="ECO:0000256" key="1">
    <source>
        <dbReference type="ARBA" id="ARBA00000135"/>
    </source>
</evidence>
<comment type="subcellular location">
    <subcellularLocation>
        <location evidence="7">Cytoplasm</location>
    </subcellularLocation>
</comment>
<dbReference type="Gene3D" id="3.40.630.10">
    <property type="entry name" value="Zn peptidases"/>
    <property type="match status" value="1"/>
</dbReference>
<keyword evidence="7" id="KW-0479">Metal-binding</keyword>
<protein>
    <recommendedName>
        <fullName evidence="7">Probable cytosol aminopeptidase</fullName>
        <ecNumber evidence="7">3.4.11.1</ecNumber>
    </recommendedName>
    <alternativeName>
        <fullName evidence="7">Leucine aminopeptidase</fullName>
        <shortName evidence="7">LAP</shortName>
        <ecNumber evidence="7">3.4.11.10</ecNumber>
    </alternativeName>
    <alternativeName>
        <fullName evidence="7">Leucyl aminopeptidase</fullName>
    </alternativeName>
</protein>
<dbReference type="Pfam" id="PF00883">
    <property type="entry name" value="Peptidase_M17"/>
    <property type="match status" value="1"/>
</dbReference>
<feature type="binding site" evidence="7">
    <location>
        <position position="331"/>
    </location>
    <ligand>
        <name>Mn(2+)</name>
        <dbReference type="ChEBI" id="CHEBI:29035"/>
        <label>1</label>
    </ligand>
</feature>
<name>D1AW21_STRM9</name>
<comment type="function">
    <text evidence="7">Presumably involved in the processing and regular turnover of intracellular proteins. Catalyzes the removal of unsubstituted N-terminal amino acids from various peptides.</text>
</comment>
<dbReference type="PRINTS" id="PR00481">
    <property type="entry name" value="LAMNOPPTDASE"/>
</dbReference>
<accession>D1AW21</accession>
<dbReference type="InterPro" id="IPR043472">
    <property type="entry name" value="Macro_dom-like"/>
</dbReference>
<evidence type="ECO:0000259" key="8">
    <source>
        <dbReference type="PROSITE" id="PS00631"/>
    </source>
</evidence>
<dbReference type="EMBL" id="CP001779">
    <property type="protein sequence ID" value="ACZ01931.1"/>
    <property type="molecule type" value="Genomic_DNA"/>
</dbReference>
<feature type="binding site" evidence="7">
    <location>
        <position position="329"/>
    </location>
    <ligand>
        <name>Mn(2+)</name>
        <dbReference type="ChEBI" id="CHEBI:29035"/>
        <label>1</label>
    </ligand>
</feature>
<comment type="similarity">
    <text evidence="3 7">Belongs to the peptidase M17 family.</text>
</comment>
<evidence type="ECO:0000256" key="6">
    <source>
        <dbReference type="ARBA" id="ARBA00022801"/>
    </source>
</evidence>
<feature type="active site" evidence="7">
    <location>
        <position position="259"/>
    </location>
</feature>
<dbReference type="EC" id="3.4.11.1" evidence="7"/>
<dbReference type="Proteomes" id="UP000002072">
    <property type="component" value="Chromosome"/>
</dbReference>
<keyword evidence="4 7" id="KW-0031">Aminopeptidase</keyword>
<evidence type="ECO:0000313" key="10">
    <source>
        <dbReference type="Proteomes" id="UP000002072"/>
    </source>
</evidence>
<dbReference type="PANTHER" id="PTHR11963">
    <property type="entry name" value="LEUCINE AMINOPEPTIDASE-RELATED"/>
    <property type="match status" value="1"/>
</dbReference>
<keyword evidence="7" id="KW-0464">Manganese</keyword>
<keyword evidence="7" id="KW-0963">Cytoplasm</keyword>
<dbReference type="SUPFAM" id="SSF52949">
    <property type="entry name" value="Macro domain-like"/>
    <property type="match status" value="1"/>
</dbReference>
<organism evidence="9 10">
    <name type="scientific">Streptobacillus moniliformis (strain ATCC 14647 / DSM 12112 / NCTC 10651 / 9901)</name>
    <dbReference type="NCBI Taxonomy" id="519441"/>
    <lineage>
        <taxon>Bacteria</taxon>
        <taxon>Fusobacteriati</taxon>
        <taxon>Fusobacteriota</taxon>
        <taxon>Fusobacteriia</taxon>
        <taxon>Fusobacteriales</taxon>
        <taxon>Leptotrichiaceae</taxon>
        <taxon>Streptobacillus</taxon>
    </lineage>
</organism>
<feature type="domain" description="Cytosol aminopeptidase" evidence="8">
    <location>
        <begin position="327"/>
        <end position="334"/>
    </location>
</feature>
<proteinExistence type="inferred from homology"/>
<keyword evidence="10" id="KW-1185">Reference proteome</keyword>
<dbReference type="OrthoDB" id="9809354at2"/>
<dbReference type="GeneID" id="29672902"/>
<feature type="binding site" evidence="7">
    <location>
        <position position="270"/>
    </location>
    <ligand>
        <name>Mn(2+)</name>
        <dbReference type="ChEBI" id="CHEBI:29035"/>
        <label>2</label>
    </ligand>
</feature>
<evidence type="ECO:0000313" key="9">
    <source>
        <dbReference type="EMBL" id="ACZ01931.1"/>
    </source>
</evidence>
<dbReference type="HOGENOM" id="CLU_013734_2_2_0"/>
<dbReference type="HAMAP" id="MF_00181">
    <property type="entry name" value="Cytosol_peptidase_M17"/>
    <property type="match status" value="1"/>
</dbReference>
<dbReference type="STRING" id="519441.Smon_1500"/>
<evidence type="ECO:0000256" key="7">
    <source>
        <dbReference type="HAMAP-Rule" id="MF_00181"/>
    </source>
</evidence>
<feature type="binding site" evidence="7">
    <location>
        <position position="331"/>
    </location>
    <ligand>
        <name>Mn(2+)</name>
        <dbReference type="ChEBI" id="CHEBI:29035"/>
        <label>2</label>
    </ligand>
</feature>
<dbReference type="SUPFAM" id="SSF53187">
    <property type="entry name" value="Zn-dependent exopeptidases"/>
    <property type="match status" value="1"/>
</dbReference>
<dbReference type="GO" id="GO:0005737">
    <property type="term" value="C:cytoplasm"/>
    <property type="evidence" value="ECO:0007669"/>
    <property type="project" value="UniProtKB-SubCell"/>
</dbReference>
<evidence type="ECO:0000256" key="4">
    <source>
        <dbReference type="ARBA" id="ARBA00022438"/>
    </source>
</evidence>
<gene>
    <name evidence="7" type="primary">pepA</name>
    <name evidence="9" type="ordered locus">Smon_1500</name>
</gene>
<comment type="catalytic activity">
    <reaction evidence="1 7">
        <text>Release of an N-terminal amino acid, Xaa-|-Yaa-, in which Xaa is preferably Leu, but may be other amino acids including Pro although not Arg or Lys, and Yaa may be Pro. Amino acid amides and methyl esters are also readily hydrolyzed, but rates on arylamides are exceedingly low.</text>
        <dbReference type="EC" id="3.4.11.1"/>
    </reaction>
</comment>
<sequence>MKYNVGLENVKNGLEAVLVYENETIDNVVFNKMSKLGLFSGKEGEILIYRDLEDKEKIALIGLGKKEEITIDKVRKIFYKLAKEMQAKKEEEIKIYIPKLNGLCTRRTYGAALEGMVHAEYKFDKYKSKKVDLKEITVNFFIDAAKEEKVKKELVKITNTMEGIFFARDLVNMPAQDLYPETLANFAKEKLEKVGVKVTVLEEDEIEKIGMKAFLSVARGSENRPRFIIMEYLNNNESSEKIALVGKGITYDTGGYSIKPSDGMKTMFCDMGGAGTVIGTMFALAKNNIKTNVYGVVAACENSISGNSYKPGDIIGSLAGKSIEVDNTDAEGRLTLADAVYYSSEILKVDKIIDLATLTGACLVALSEFYTGSVTNNQELFNEVLEASKKAGEPIWQLPTSDDFRALNNSVVADIKNSGGRLGGTITAGLFIEEFVNKTPWVHLDIAGTAFLSKANGYLPLGATGVHVKTLVEMLDKHCGCK</sequence>
<evidence type="ECO:0000256" key="2">
    <source>
        <dbReference type="ARBA" id="ARBA00000967"/>
    </source>
</evidence>
<dbReference type="CDD" id="cd00433">
    <property type="entry name" value="Peptidase_M17"/>
    <property type="match status" value="1"/>
</dbReference>
<reference evidence="9 10" key="1">
    <citation type="journal article" date="2009" name="Stand. Genomic Sci.">
        <title>Complete genome sequence of Streptobacillus moniliformis type strain (9901T).</title>
        <authorList>
            <person name="Nolan M."/>
            <person name="Gronow S."/>
            <person name="Lapidus A."/>
            <person name="Ivanova N."/>
            <person name="Copeland A."/>
            <person name="Lucas S."/>
            <person name="Del Rio T.G."/>
            <person name="Chen F."/>
            <person name="Tice H."/>
            <person name="Pitluck S."/>
            <person name="Cheng J.F."/>
            <person name="Sims D."/>
            <person name="Meincke L."/>
            <person name="Bruce D."/>
            <person name="Goodwin L."/>
            <person name="Brettin T."/>
            <person name="Han C."/>
            <person name="Detter J.C."/>
            <person name="Ovchinikova G."/>
            <person name="Pati A."/>
            <person name="Mavromatis K."/>
            <person name="Mikhailova N."/>
            <person name="Chen A."/>
            <person name="Palaniappan K."/>
            <person name="Land M."/>
            <person name="Hauser L."/>
            <person name="Chang Y.J."/>
            <person name="Jeffries C.D."/>
            <person name="Rohde M."/>
            <person name="Sproer C."/>
            <person name="Goker M."/>
            <person name="Bristow J."/>
            <person name="Eisen J.A."/>
            <person name="Markowitz V."/>
            <person name="Hugenholtz P."/>
            <person name="Kyrpides N.C."/>
            <person name="Klenk H.P."/>
            <person name="Chain P."/>
        </authorList>
    </citation>
    <scope>NUCLEOTIDE SEQUENCE [LARGE SCALE GENOMIC DNA]</scope>
    <source>
        <strain evidence="10">ATCC 14647 / DSM 12112 / NCTC 10651 / 9901</strain>
    </source>
</reference>
<dbReference type="Gene3D" id="3.40.220.10">
    <property type="entry name" value="Leucine Aminopeptidase, subunit E, domain 1"/>
    <property type="match status" value="1"/>
</dbReference>
<dbReference type="MEROPS" id="M17.013"/>
<dbReference type="EC" id="3.4.11.10" evidence="7"/>
<keyword evidence="6 7" id="KW-0378">Hydrolase</keyword>
<feature type="binding site" evidence="7">
    <location>
        <position position="252"/>
    </location>
    <ligand>
        <name>Mn(2+)</name>
        <dbReference type="ChEBI" id="CHEBI:29035"/>
        <label>1</label>
    </ligand>
</feature>
<comment type="cofactor">
    <cofactor evidence="7">
        <name>Mn(2+)</name>
        <dbReference type="ChEBI" id="CHEBI:29035"/>
    </cofactor>
    <text evidence="7">Binds 2 manganese ions per subunit.</text>
</comment>
<dbReference type="KEGG" id="smf:Smon_1500"/>
<dbReference type="PANTHER" id="PTHR11963:SF23">
    <property type="entry name" value="CYTOSOL AMINOPEPTIDASE"/>
    <property type="match status" value="1"/>
</dbReference>
<dbReference type="NCBIfam" id="NF002073">
    <property type="entry name" value="PRK00913.1-2"/>
    <property type="match status" value="1"/>
</dbReference>
<dbReference type="InterPro" id="IPR011356">
    <property type="entry name" value="Leucine_aapep/pepB"/>
</dbReference>
<dbReference type="InterPro" id="IPR023042">
    <property type="entry name" value="Peptidase_M17_leu_NH2_pept"/>
</dbReference>
<dbReference type="GO" id="GO:0006508">
    <property type="term" value="P:proteolysis"/>
    <property type="evidence" value="ECO:0007669"/>
    <property type="project" value="UniProtKB-KW"/>
</dbReference>
<dbReference type="GO" id="GO:0070006">
    <property type="term" value="F:metalloaminopeptidase activity"/>
    <property type="evidence" value="ECO:0007669"/>
    <property type="project" value="InterPro"/>
</dbReference>